<evidence type="ECO:0000313" key="2">
    <source>
        <dbReference type="Proteomes" id="UP000252519"/>
    </source>
</evidence>
<sequence>MQIYIFFASAALEVGCSQLGTIMRAANPAGNHSKEVALEHKIFSLDPTNQIAALANAMGISPTPFTSMLQNATGITTLNTNSLMADAAGARDQLTTPYSLAPATTYDSLQYQGFTERDISSYLL</sequence>
<evidence type="ECO:0000313" key="1">
    <source>
        <dbReference type="EMBL" id="RCN26551.1"/>
    </source>
</evidence>
<protein>
    <submittedName>
        <fullName evidence="1">Uncharacterized protein</fullName>
    </submittedName>
</protein>
<proteinExistence type="predicted"/>
<name>A0A368F377_ANCCA</name>
<dbReference type="AlphaFoldDB" id="A0A368F377"/>
<dbReference type="OrthoDB" id="5865411at2759"/>
<gene>
    <name evidence="1" type="ORF">ANCCAN_27723</name>
</gene>
<dbReference type="EMBL" id="JOJR01006903">
    <property type="protein sequence ID" value="RCN26551.1"/>
    <property type="molecule type" value="Genomic_DNA"/>
</dbReference>
<organism evidence="1 2">
    <name type="scientific">Ancylostoma caninum</name>
    <name type="common">Dog hookworm</name>
    <dbReference type="NCBI Taxonomy" id="29170"/>
    <lineage>
        <taxon>Eukaryota</taxon>
        <taxon>Metazoa</taxon>
        <taxon>Ecdysozoa</taxon>
        <taxon>Nematoda</taxon>
        <taxon>Chromadorea</taxon>
        <taxon>Rhabditida</taxon>
        <taxon>Rhabditina</taxon>
        <taxon>Rhabditomorpha</taxon>
        <taxon>Strongyloidea</taxon>
        <taxon>Ancylostomatidae</taxon>
        <taxon>Ancylostomatinae</taxon>
        <taxon>Ancylostoma</taxon>
    </lineage>
</organism>
<keyword evidence="2" id="KW-1185">Reference proteome</keyword>
<reference evidence="1 2" key="1">
    <citation type="submission" date="2014-10" db="EMBL/GenBank/DDBJ databases">
        <title>Draft genome of the hookworm Ancylostoma caninum.</title>
        <authorList>
            <person name="Mitreva M."/>
        </authorList>
    </citation>
    <scope>NUCLEOTIDE SEQUENCE [LARGE SCALE GENOMIC DNA]</scope>
    <source>
        <strain evidence="1 2">Baltimore</strain>
    </source>
</reference>
<dbReference type="Proteomes" id="UP000252519">
    <property type="component" value="Unassembled WGS sequence"/>
</dbReference>
<comment type="caution">
    <text evidence="1">The sequence shown here is derived from an EMBL/GenBank/DDBJ whole genome shotgun (WGS) entry which is preliminary data.</text>
</comment>
<accession>A0A368F377</accession>